<evidence type="ECO:0000313" key="7">
    <source>
        <dbReference type="Proteomes" id="UP000321562"/>
    </source>
</evidence>
<dbReference type="GO" id="GO:0003677">
    <property type="term" value="F:DNA binding"/>
    <property type="evidence" value="ECO:0007669"/>
    <property type="project" value="UniProtKB-KW"/>
</dbReference>
<evidence type="ECO:0000259" key="5">
    <source>
        <dbReference type="PROSITE" id="PS50943"/>
    </source>
</evidence>
<organism evidence="6 7">
    <name type="scientific">Paracoccus aurantiacus</name>
    <dbReference type="NCBI Taxonomy" id="2599412"/>
    <lineage>
        <taxon>Bacteria</taxon>
        <taxon>Pseudomonadati</taxon>
        <taxon>Pseudomonadota</taxon>
        <taxon>Alphaproteobacteria</taxon>
        <taxon>Rhodobacterales</taxon>
        <taxon>Paracoccaceae</taxon>
        <taxon>Paracoccus</taxon>
    </lineage>
</organism>
<keyword evidence="7" id="KW-1185">Reference proteome</keyword>
<dbReference type="InterPro" id="IPR026281">
    <property type="entry name" value="HTH_RamB"/>
</dbReference>
<gene>
    <name evidence="6" type="ORF">FQV27_09045</name>
</gene>
<reference evidence="6 7" key="1">
    <citation type="submission" date="2019-08" db="EMBL/GenBank/DDBJ databases">
        <authorList>
            <person name="Ye J."/>
        </authorList>
    </citation>
    <scope>NUCLEOTIDE SEQUENCE [LARGE SCALE GENOMIC DNA]</scope>
    <source>
        <strain evidence="6 7">TK008</strain>
    </source>
</reference>
<dbReference type="CDD" id="cd00093">
    <property type="entry name" value="HTH_XRE"/>
    <property type="match status" value="1"/>
</dbReference>
<dbReference type="PIRSF" id="PIRSF019251">
    <property type="entry name" value="Rv0465c"/>
    <property type="match status" value="1"/>
</dbReference>
<dbReference type="RefSeq" id="WP_147097724.1">
    <property type="nucleotide sequence ID" value="NZ_JBHUFH010000011.1"/>
</dbReference>
<feature type="domain" description="HTH cro/C1-type" evidence="5">
    <location>
        <begin position="14"/>
        <end position="68"/>
    </location>
</feature>
<dbReference type="Pfam" id="PF01381">
    <property type="entry name" value="HTH_3"/>
    <property type="match status" value="1"/>
</dbReference>
<keyword evidence="4" id="KW-0804">Transcription</keyword>
<protein>
    <submittedName>
        <fullName evidence="6">ImmA/IrrE family metallo-endopeptidase</fullName>
    </submittedName>
</protein>
<accession>A0A5C6S4B9</accession>
<dbReference type="PROSITE" id="PS50943">
    <property type="entry name" value="HTH_CROC1"/>
    <property type="match status" value="1"/>
</dbReference>
<comment type="similarity">
    <text evidence="1">Belongs to the short-chain fatty acyl-CoA assimilation regulator (ScfR) family.</text>
</comment>
<name>A0A5C6S4B9_9RHOB</name>
<dbReference type="Pfam" id="PF09856">
    <property type="entry name" value="ScfRs"/>
    <property type="match status" value="1"/>
</dbReference>
<dbReference type="InterPro" id="IPR010982">
    <property type="entry name" value="Lambda_DNA-bd_dom_sf"/>
</dbReference>
<dbReference type="PANTHER" id="PTHR46797">
    <property type="entry name" value="HTH-TYPE TRANSCRIPTIONAL REGULATOR"/>
    <property type="match status" value="1"/>
</dbReference>
<dbReference type="InterPro" id="IPR050807">
    <property type="entry name" value="TransReg_Diox_bact_type"/>
</dbReference>
<evidence type="ECO:0000256" key="3">
    <source>
        <dbReference type="ARBA" id="ARBA00023125"/>
    </source>
</evidence>
<dbReference type="AlphaFoldDB" id="A0A5C6S4B9"/>
<dbReference type="EMBL" id="VOPL01000003">
    <property type="protein sequence ID" value="TXB69107.1"/>
    <property type="molecule type" value="Genomic_DNA"/>
</dbReference>
<evidence type="ECO:0000256" key="4">
    <source>
        <dbReference type="ARBA" id="ARBA00023163"/>
    </source>
</evidence>
<proteinExistence type="inferred from homology"/>
<evidence type="ECO:0000256" key="1">
    <source>
        <dbReference type="ARBA" id="ARBA00007227"/>
    </source>
</evidence>
<comment type="caution">
    <text evidence="6">The sequence shown here is derived from an EMBL/GenBank/DDBJ whole genome shotgun (WGS) entry which is preliminary data.</text>
</comment>
<keyword evidence="3" id="KW-0238">DNA-binding</keyword>
<sequence>MAARGDKLIIGQRLKVLRTTLGLTQAQMAAQLGVSASYITLIESDQRPASAKLLMRLAQVYDINVAELAPDTDAQLAADFEAALKDPALEVEGVSRTEIEAVLQTSPRIAAALVRLQGKLGDQLMRRTAEDSPLTDGSRVEVMAQVAKPVEQVRDWFYEHRNYVDELDRVAERVAEEHKIHRDESGRALHGLLAAHNVRVRRMPASVMGGSLRRYDPHRKELMLSELLDVASRRFQMGVLIARLDYQDLIDEVMTGGAFDGDATRSLARVSLANYFAAALLMPYRPFLAACESERYDIELIGHRFGTGFEQTAHRMTTLQRPEARGIPFFFVRVDRAGNVSKRFSAGRFPFSRFGGTCPLWNIHGAFETPGKLQTQLIRMPEGGKYFSIARTVTRAGGTFFSPAPRLAVGLGCDVAFAPRLIYADAIDQEKTEPTEIGLNCFLCERQNCASRAQAPINRNLAVNELERSVALFSFETE</sequence>
<dbReference type="GO" id="GO:0003700">
    <property type="term" value="F:DNA-binding transcription factor activity"/>
    <property type="evidence" value="ECO:0007669"/>
    <property type="project" value="TreeGrafter"/>
</dbReference>
<dbReference type="PANTHER" id="PTHR46797:SF23">
    <property type="entry name" value="HTH-TYPE TRANSCRIPTIONAL REGULATOR SUTR"/>
    <property type="match status" value="1"/>
</dbReference>
<evidence type="ECO:0000313" key="6">
    <source>
        <dbReference type="EMBL" id="TXB69107.1"/>
    </source>
</evidence>
<keyword evidence="2" id="KW-0805">Transcription regulation</keyword>
<dbReference type="InterPro" id="IPR018653">
    <property type="entry name" value="ScfR_C"/>
</dbReference>
<dbReference type="OrthoDB" id="1123084at2"/>
<dbReference type="SUPFAM" id="SSF47413">
    <property type="entry name" value="lambda repressor-like DNA-binding domains"/>
    <property type="match status" value="1"/>
</dbReference>
<dbReference type="InterPro" id="IPR001387">
    <property type="entry name" value="Cro/C1-type_HTH"/>
</dbReference>
<dbReference type="Proteomes" id="UP000321562">
    <property type="component" value="Unassembled WGS sequence"/>
</dbReference>
<dbReference type="Pfam" id="PF06114">
    <property type="entry name" value="Peptidase_M78"/>
    <property type="match status" value="1"/>
</dbReference>
<dbReference type="Gene3D" id="1.10.260.40">
    <property type="entry name" value="lambda repressor-like DNA-binding domains"/>
    <property type="match status" value="1"/>
</dbReference>
<dbReference type="SMART" id="SM00530">
    <property type="entry name" value="HTH_XRE"/>
    <property type="match status" value="1"/>
</dbReference>
<dbReference type="GO" id="GO:0005829">
    <property type="term" value="C:cytosol"/>
    <property type="evidence" value="ECO:0007669"/>
    <property type="project" value="TreeGrafter"/>
</dbReference>
<evidence type="ECO:0000256" key="2">
    <source>
        <dbReference type="ARBA" id="ARBA00023015"/>
    </source>
</evidence>
<dbReference type="InterPro" id="IPR010359">
    <property type="entry name" value="IrrE_HExxH"/>
</dbReference>